<evidence type="ECO:0000256" key="3">
    <source>
        <dbReference type="ARBA" id="ARBA00022692"/>
    </source>
</evidence>
<dbReference type="Proteomes" id="UP000051727">
    <property type="component" value="Unassembled WGS sequence"/>
</dbReference>
<organism evidence="8 9">
    <name type="scientific">Liquorilactobacillus mali</name>
    <dbReference type="NCBI Taxonomy" id="1618"/>
    <lineage>
        <taxon>Bacteria</taxon>
        <taxon>Bacillati</taxon>
        <taxon>Bacillota</taxon>
        <taxon>Bacilli</taxon>
        <taxon>Lactobacillales</taxon>
        <taxon>Lactobacillaceae</taxon>
        <taxon>Liquorilactobacillus</taxon>
    </lineage>
</organism>
<dbReference type="PROSITE" id="PS50850">
    <property type="entry name" value="MFS"/>
    <property type="match status" value="1"/>
</dbReference>
<dbReference type="AlphaFoldDB" id="A0A0R2FZ01"/>
<feature type="transmembrane region" description="Helical" evidence="6">
    <location>
        <begin position="59"/>
        <end position="81"/>
    </location>
</feature>
<evidence type="ECO:0000256" key="5">
    <source>
        <dbReference type="ARBA" id="ARBA00023136"/>
    </source>
</evidence>
<evidence type="ECO:0000256" key="6">
    <source>
        <dbReference type="SAM" id="Phobius"/>
    </source>
</evidence>
<dbReference type="PANTHER" id="PTHR23528:SF1">
    <property type="entry name" value="MAJOR FACILITATOR SUPERFAMILY (MFS) PROFILE DOMAIN-CONTAINING PROTEIN"/>
    <property type="match status" value="1"/>
</dbReference>
<dbReference type="EMBL" id="JQAR01000009">
    <property type="protein sequence ID" value="KRN30084.1"/>
    <property type="molecule type" value="Genomic_DNA"/>
</dbReference>
<protein>
    <submittedName>
        <fullName evidence="8">Glycoside-pentoside-hexuronide (Gph) cation symporter family protein</fullName>
    </submittedName>
</protein>
<keyword evidence="5 6" id="KW-0472">Membrane</keyword>
<reference evidence="8 9" key="1">
    <citation type="journal article" date="2015" name="Genome Announc.">
        <title>Expanding the biotechnology potential of lactobacilli through comparative genomics of 213 strains and associated genera.</title>
        <authorList>
            <person name="Sun Z."/>
            <person name="Harris H.M."/>
            <person name="McCann A."/>
            <person name="Guo C."/>
            <person name="Argimon S."/>
            <person name="Zhang W."/>
            <person name="Yang X."/>
            <person name="Jeffery I.B."/>
            <person name="Cooney J.C."/>
            <person name="Kagawa T.F."/>
            <person name="Liu W."/>
            <person name="Song Y."/>
            <person name="Salvetti E."/>
            <person name="Wrobel A."/>
            <person name="Rasinkangas P."/>
            <person name="Parkhill J."/>
            <person name="Rea M.C."/>
            <person name="O'Sullivan O."/>
            <person name="Ritari J."/>
            <person name="Douillard F.P."/>
            <person name="Paul Ross R."/>
            <person name="Yang R."/>
            <person name="Briner A.E."/>
            <person name="Felis G.E."/>
            <person name="de Vos W.M."/>
            <person name="Barrangou R."/>
            <person name="Klaenhammer T.R."/>
            <person name="Caufield P.W."/>
            <person name="Cui Y."/>
            <person name="Zhang H."/>
            <person name="O'Toole P.W."/>
        </authorList>
    </citation>
    <scope>NUCLEOTIDE SEQUENCE [LARGE SCALE GENOMIC DNA]</scope>
    <source>
        <strain evidence="8 9">ATCC 27304</strain>
    </source>
</reference>
<accession>A0A0R2FZ01</accession>
<evidence type="ECO:0000313" key="8">
    <source>
        <dbReference type="EMBL" id="KRN30084.1"/>
    </source>
</evidence>
<evidence type="ECO:0000256" key="1">
    <source>
        <dbReference type="ARBA" id="ARBA00004651"/>
    </source>
</evidence>
<feature type="transmembrane region" description="Helical" evidence="6">
    <location>
        <begin position="93"/>
        <end position="110"/>
    </location>
</feature>
<dbReference type="InterPro" id="IPR036259">
    <property type="entry name" value="MFS_trans_sf"/>
</dbReference>
<dbReference type="Pfam" id="PF13347">
    <property type="entry name" value="MFS_2"/>
    <property type="match status" value="1"/>
</dbReference>
<feature type="transmembrane region" description="Helical" evidence="6">
    <location>
        <begin position="116"/>
        <end position="141"/>
    </location>
</feature>
<dbReference type="GO" id="GO:0022857">
    <property type="term" value="F:transmembrane transporter activity"/>
    <property type="evidence" value="ECO:0007669"/>
    <property type="project" value="InterPro"/>
</dbReference>
<comment type="caution">
    <text evidence="8">The sequence shown here is derived from an EMBL/GenBank/DDBJ whole genome shotgun (WGS) entry which is preliminary data.</text>
</comment>
<dbReference type="InterPro" id="IPR020846">
    <property type="entry name" value="MFS_dom"/>
</dbReference>
<proteinExistence type="predicted"/>
<dbReference type="Gene3D" id="1.20.1250.20">
    <property type="entry name" value="MFS general substrate transporter like domains"/>
    <property type="match status" value="1"/>
</dbReference>
<feature type="domain" description="Major facilitator superfamily (MFS) profile" evidence="7">
    <location>
        <begin position="20"/>
        <end position="175"/>
    </location>
</feature>
<name>A0A0R2FZ01_9LACO</name>
<evidence type="ECO:0000256" key="4">
    <source>
        <dbReference type="ARBA" id="ARBA00022989"/>
    </source>
</evidence>
<dbReference type="GO" id="GO:0005886">
    <property type="term" value="C:plasma membrane"/>
    <property type="evidence" value="ECO:0007669"/>
    <property type="project" value="UniProtKB-SubCell"/>
</dbReference>
<dbReference type="PATRIC" id="fig|1618.3.peg.2400"/>
<keyword evidence="4 6" id="KW-1133">Transmembrane helix</keyword>
<sequence>MQNGNKTLEKNDKVVIPLIRLLPALAIGPATWLGAYIVANSIFIPAMLQKLDGTNKVNLVALFSTCAMILCAISNMVAGYLSDRTRSHFGARTPWILGGSTVFAIGMFLASASTSVLWLFVMWMVTAVALQFIVAPMVAWIDFAEKKYQSTASSAYGGVGMAFGNNGFSVIGALF</sequence>
<evidence type="ECO:0000259" key="7">
    <source>
        <dbReference type="PROSITE" id="PS50850"/>
    </source>
</evidence>
<evidence type="ECO:0000256" key="2">
    <source>
        <dbReference type="ARBA" id="ARBA00022448"/>
    </source>
</evidence>
<dbReference type="PANTHER" id="PTHR23528">
    <property type="match status" value="1"/>
</dbReference>
<keyword evidence="3 6" id="KW-0812">Transmembrane</keyword>
<gene>
    <name evidence="8" type="ORF">IV36_GL002336</name>
</gene>
<dbReference type="SUPFAM" id="SSF103473">
    <property type="entry name" value="MFS general substrate transporter"/>
    <property type="match status" value="1"/>
</dbReference>
<dbReference type="OrthoDB" id="9764596at2"/>
<feature type="transmembrane region" description="Helical" evidence="6">
    <location>
        <begin position="21"/>
        <end position="39"/>
    </location>
</feature>
<dbReference type="STRING" id="1618.IV36_GL002336"/>
<comment type="subcellular location">
    <subcellularLocation>
        <location evidence="1">Cell membrane</location>
        <topology evidence="1">Multi-pass membrane protein</topology>
    </subcellularLocation>
</comment>
<keyword evidence="2" id="KW-0813">Transport</keyword>
<dbReference type="RefSeq" id="WP_056991202.1">
    <property type="nucleotide sequence ID" value="NZ_JQAR01000009.1"/>
</dbReference>
<evidence type="ECO:0000313" key="9">
    <source>
        <dbReference type="Proteomes" id="UP000051727"/>
    </source>
</evidence>